<evidence type="ECO:0000256" key="5">
    <source>
        <dbReference type="ARBA" id="ARBA00022741"/>
    </source>
</evidence>
<name>A0A317ED39_9PROT</name>
<organism evidence="11 12">
    <name type="scientific">Zavarzinia aquatilis</name>
    <dbReference type="NCBI Taxonomy" id="2211142"/>
    <lineage>
        <taxon>Bacteria</taxon>
        <taxon>Pseudomonadati</taxon>
        <taxon>Pseudomonadota</taxon>
        <taxon>Alphaproteobacteria</taxon>
        <taxon>Rhodospirillales</taxon>
        <taxon>Zavarziniaceae</taxon>
        <taxon>Zavarzinia</taxon>
    </lineage>
</organism>
<dbReference type="InterPro" id="IPR001048">
    <property type="entry name" value="Asp/Glu/Uridylate_kinase"/>
</dbReference>
<feature type="domain" description="Aspartate/glutamate/uridylate kinase" evidence="10">
    <location>
        <begin position="43"/>
        <end position="286"/>
    </location>
</feature>
<dbReference type="InterPro" id="IPR037528">
    <property type="entry name" value="ArgB"/>
</dbReference>
<dbReference type="Proteomes" id="UP000245461">
    <property type="component" value="Unassembled WGS sequence"/>
</dbReference>
<keyword evidence="7 9" id="KW-0067">ATP-binding</keyword>
<keyword evidence="9" id="KW-0963">Cytoplasm</keyword>
<reference evidence="11 12" key="1">
    <citation type="submission" date="2018-05" db="EMBL/GenBank/DDBJ databases">
        <title>Zavarzinia sp. HR-AS.</title>
        <authorList>
            <person name="Lee Y."/>
            <person name="Jeon C.O."/>
        </authorList>
    </citation>
    <scope>NUCLEOTIDE SEQUENCE [LARGE SCALE GENOMIC DNA]</scope>
    <source>
        <strain evidence="11 12">HR-AS</strain>
    </source>
</reference>
<feature type="site" description="Transition state stabilizer" evidence="9">
    <location>
        <position position="268"/>
    </location>
</feature>
<evidence type="ECO:0000256" key="8">
    <source>
        <dbReference type="ARBA" id="ARBA00048141"/>
    </source>
</evidence>
<comment type="caution">
    <text evidence="11">The sequence shown here is derived from an EMBL/GenBank/DDBJ whole genome shotgun (WGS) entry which is preliminary data.</text>
</comment>
<dbReference type="InterPro" id="IPR036393">
    <property type="entry name" value="AceGlu_kinase-like_sf"/>
</dbReference>
<dbReference type="PRINTS" id="PR00474">
    <property type="entry name" value="GLU5KINASE"/>
</dbReference>
<keyword evidence="6 9" id="KW-0418">Kinase</keyword>
<dbReference type="CDD" id="cd04250">
    <property type="entry name" value="AAK_NAGK-C"/>
    <property type="match status" value="1"/>
</dbReference>
<dbReference type="SUPFAM" id="SSF53633">
    <property type="entry name" value="Carbamate kinase-like"/>
    <property type="match status" value="1"/>
</dbReference>
<dbReference type="GO" id="GO:0005524">
    <property type="term" value="F:ATP binding"/>
    <property type="evidence" value="ECO:0007669"/>
    <property type="project" value="UniProtKB-UniRule"/>
</dbReference>
<dbReference type="HAMAP" id="MF_00082">
    <property type="entry name" value="ArgB"/>
    <property type="match status" value="1"/>
</dbReference>
<dbReference type="GO" id="GO:0003991">
    <property type="term" value="F:acetylglutamate kinase activity"/>
    <property type="evidence" value="ECO:0007669"/>
    <property type="project" value="UniProtKB-UniRule"/>
</dbReference>
<keyword evidence="2 9" id="KW-0055">Arginine biosynthesis</keyword>
<keyword evidence="5 9" id="KW-0547">Nucleotide-binding</keyword>
<evidence type="ECO:0000256" key="4">
    <source>
        <dbReference type="ARBA" id="ARBA00022679"/>
    </source>
</evidence>
<accession>A0A317ED39</accession>
<dbReference type="EMBL" id="QGLE01000004">
    <property type="protein sequence ID" value="PWR24186.1"/>
    <property type="molecule type" value="Genomic_DNA"/>
</dbReference>
<protein>
    <recommendedName>
        <fullName evidence="9">Acetylglutamate kinase</fullName>
        <ecNumber evidence="9">2.7.2.8</ecNumber>
    </recommendedName>
    <alternativeName>
        <fullName evidence="9">N-acetyl-L-glutamate 5-phosphotransferase</fullName>
    </alternativeName>
    <alternativeName>
        <fullName evidence="9">NAG kinase</fullName>
        <shortName evidence="9">NAGK</shortName>
    </alternativeName>
</protein>
<keyword evidence="3 9" id="KW-0028">Amino-acid biosynthesis</keyword>
<feature type="binding site" evidence="9">
    <location>
        <position position="208"/>
    </location>
    <ligand>
        <name>substrate</name>
    </ligand>
</feature>
<dbReference type="GO" id="GO:0042450">
    <property type="term" value="P:L-arginine biosynthetic process via ornithine"/>
    <property type="evidence" value="ECO:0007669"/>
    <property type="project" value="UniProtKB-UniRule"/>
</dbReference>
<dbReference type="Gene3D" id="3.40.1160.10">
    <property type="entry name" value="Acetylglutamate kinase-like"/>
    <property type="match status" value="1"/>
</dbReference>
<evidence type="ECO:0000259" key="10">
    <source>
        <dbReference type="Pfam" id="PF00696"/>
    </source>
</evidence>
<comment type="similarity">
    <text evidence="9">Belongs to the acetylglutamate kinase family. ArgB subfamily.</text>
</comment>
<comment type="pathway">
    <text evidence="1 9">Amino-acid biosynthesis; L-arginine biosynthesis; N(2)-acetyl-L-ornithine from L-glutamate: step 2/4.</text>
</comment>
<feature type="binding site" evidence="9">
    <location>
        <begin position="81"/>
        <end position="82"/>
    </location>
    <ligand>
        <name>substrate</name>
    </ligand>
</feature>
<dbReference type="OrthoDB" id="9803155at2"/>
<dbReference type="InterPro" id="IPR041727">
    <property type="entry name" value="NAGK-C"/>
</dbReference>
<evidence type="ECO:0000313" key="12">
    <source>
        <dbReference type="Proteomes" id="UP000245461"/>
    </source>
</evidence>
<comment type="subcellular location">
    <subcellularLocation>
        <location evidence="9">Cytoplasm</location>
    </subcellularLocation>
</comment>
<sequence length="323" mass="34253">MSDKPDTAAAERADLKLRTRWLHSAATITEALPYMRRYADSSFVVKYGGHAMGDDAAAKAFARDIVLLKQVGINPIVVHGGGPQIGKMLERLGIKSSFIDGLRVTDQPAVEVVEMVLAGSINKQIVGAINAAGGNAIGISGKDGPLIRARKLTKTKRDPESNIEKVLDYGFVGEPESVDPRVLYLFERSDFIPVVAPIGISEDGDTYNINADTAAGAIASAMRASRFLLLTDVPGVLDKDGKLIDRMTAQQARALIADGTIHGGMIPKVETCLDAVDNGVEAAVILDGRTPHALLLETFTAHGAGTMIENPAFAGRGTERQPG</sequence>
<proteinExistence type="inferred from homology"/>
<feature type="site" description="Transition state stabilizer" evidence="9">
    <location>
        <position position="46"/>
    </location>
</feature>
<evidence type="ECO:0000313" key="11">
    <source>
        <dbReference type="EMBL" id="PWR24186.1"/>
    </source>
</evidence>
<dbReference type="NCBIfam" id="TIGR00761">
    <property type="entry name" value="argB"/>
    <property type="match status" value="1"/>
</dbReference>
<evidence type="ECO:0000256" key="9">
    <source>
        <dbReference type="HAMAP-Rule" id="MF_00082"/>
    </source>
</evidence>
<dbReference type="AlphaFoldDB" id="A0A317ED39"/>
<comment type="catalytic activity">
    <reaction evidence="8 9">
        <text>N-acetyl-L-glutamate + ATP = N-acetyl-L-glutamyl 5-phosphate + ADP</text>
        <dbReference type="Rhea" id="RHEA:14629"/>
        <dbReference type="ChEBI" id="CHEBI:30616"/>
        <dbReference type="ChEBI" id="CHEBI:44337"/>
        <dbReference type="ChEBI" id="CHEBI:57936"/>
        <dbReference type="ChEBI" id="CHEBI:456216"/>
        <dbReference type="EC" id="2.7.2.8"/>
    </reaction>
</comment>
<dbReference type="UniPathway" id="UPA00068">
    <property type="reaction ID" value="UER00107"/>
</dbReference>
<evidence type="ECO:0000256" key="6">
    <source>
        <dbReference type="ARBA" id="ARBA00022777"/>
    </source>
</evidence>
<dbReference type="RefSeq" id="WP_109904764.1">
    <property type="nucleotide sequence ID" value="NZ_QGLE01000004.1"/>
</dbReference>
<dbReference type="FunFam" id="3.40.1160.10:FF:000004">
    <property type="entry name" value="Acetylglutamate kinase"/>
    <property type="match status" value="1"/>
</dbReference>
<evidence type="ECO:0000256" key="2">
    <source>
        <dbReference type="ARBA" id="ARBA00022571"/>
    </source>
</evidence>
<dbReference type="InterPro" id="IPR004662">
    <property type="entry name" value="AcgluKinase_fam"/>
</dbReference>
<evidence type="ECO:0000256" key="1">
    <source>
        <dbReference type="ARBA" id="ARBA00004828"/>
    </source>
</evidence>
<evidence type="ECO:0000256" key="3">
    <source>
        <dbReference type="ARBA" id="ARBA00022605"/>
    </source>
</evidence>
<dbReference type="PIRSF" id="PIRSF000728">
    <property type="entry name" value="NAGK"/>
    <property type="match status" value="1"/>
</dbReference>
<comment type="function">
    <text evidence="9">Catalyzes the ATP-dependent phosphorylation of N-acetyl-L-glutamate.</text>
</comment>
<gene>
    <name evidence="9 11" type="primary">argB</name>
    <name evidence="11" type="ORF">DKG74_08695</name>
</gene>
<dbReference type="InterPro" id="IPR001057">
    <property type="entry name" value="Glu/AcGlu_kinase"/>
</dbReference>
<dbReference type="EC" id="2.7.2.8" evidence="9"/>
<dbReference type="GO" id="GO:0005737">
    <property type="term" value="C:cytoplasm"/>
    <property type="evidence" value="ECO:0007669"/>
    <property type="project" value="UniProtKB-SubCell"/>
</dbReference>
<dbReference type="PANTHER" id="PTHR23342:SF0">
    <property type="entry name" value="N-ACETYLGLUTAMATE SYNTHASE, MITOCHONDRIAL"/>
    <property type="match status" value="1"/>
</dbReference>
<keyword evidence="4 9" id="KW-0808">Transferase</keyword>
<evidence type="ECO:0000256" key="7">
    <source>
        <dbReference type="ARBA" id="ARBA00022840"/>
    </source>
</evidence>
<dbReference type="PANTHER" id="PTHR23342">
    <property type="entry name" value="N-ACETYLGLUTAMATE SYNTHASE"/>
    <property type="match status" value="1"/>
</dbReference>
<feature type="binding site" evidence="9">
    <location>
        <position position="103"/>
    </location>
    <ligand>
        <name>substrate</name>
    </ligand>
</feature>
<dbReference type="Pfam" id="PF00696">
    <property type="entry name" value="AA_kinase"/>
    <property type="match status" value="1"/>
</dbReference>
<keyword evidence="12" id="KW-1185">Reference proteome</keyword>